<evidence type="ECO:0000256" key="4">
    <source>
        <dbReference type="ARBA" id="ARBA00022691"/>
    </source>
</evidence>
<evidence type="ECO:0000256" key="1">
    <source>
        <dbReference type="ARBA" id="ARBA00022552"/>
    </source>
</evidence>
<protein>
    <recommendedName>
        <fullName evidence="6">Ribosomal RNA large subunit methyltransferase H</fullName>
        <ecNumber evidence="6">2.1.1.177</ecNumber>
    </recommendedName>
    <alternativeName>
        <fullName evidence="6">23S rRNA (pseudouridine1915-N3)-methyltransferase</fullName>
    </alternativeName>
    <alternativeName>
        <fullName evidence="6">23S rRNA m3Psi1915 methyltransferase</fullName>
    </alternativeName>
    <alternativeName>
        <fullName evidence="6">rRNA (pseudouridine-N3-)-methyltransferase RlmH</fullName>
    </alternativeName>
</protein>
<name>A0A6N4TL15_9FIRM</name>
<keyword evidence="1 6" id="KW-0698">rRNA processing</keyword>
<keyword evidence="4 6" id="KW-0949">S-adenosyl-L-methionine</keyword>
<comment type="subunit">
    <text evidence="6">Homodimer.</text>
</comment>
<dbReference type="PANTHER" id="PTHR33603:SF1">
    <property type="entry name" value="RIBOSOMAL RNA LARGE SUBUNIT METHYLTRANSFERASE H"/>
    <property type="match status" value="1"/>
</dbReference>
<dbReference type="HAMAP" id="MF_00658">
    <property type="entry name" value="23SrRNA_methyltr_H"/>
    <property type="match status" value="1"/>
</dbReference>
<gene>
    <name evidence="6 7" type="primary">rlmH</name>
    <name evidence="7" type="ORF">Aargi30884_16750</name>
</gene>
<comment type="catalytic activity">
    <reaction evidence="6">
        <text>pseudouridine(1915) in 23S rRNA + S-adenosyl-L-methionine = N(3)-methylpseudouridine(1915) in 23S rRNA + S-adenosyl-L-homocysteine + H(+)</text>
        <dbReference type="Rhea" id="RHEA:42752"/>
        <dbReference type="Rhea" id="RHEA-COMP:10221"/>
        <dbReference type="Rhea" id="RHEA-COMP:10222"/>
        <dbReference type="ChEBI" id="CHEBI:15378"/>
        <dbReference type="ChEBI" id="CHEBI:57856"/>
        <dbReference type="ChEBI" id="CHEBI:59789"/>
        <dbReference type="ChEBI" id="CHEBI:65314"/>
        <dbReference type="ChEBI" id="CHEBI:74486"/>
        <dbReference type="EC" id="2.1.1.177"/>
    </reaction>
</comment>
<dbReference type="KEGG" id="aarg:Aargi30884_16750"/>
<keyword evidence="8" id="KW-1185">Reference proteome</keyword>
<sequence length="158" mass="18554">MIKIVAVGKIKEKFSKAQIEEFEKRLRPFTRLEMIEVADEIAPQTNSDAQNEQVKEKEGERLLSKIKDNEYVILLDLWGEMISSEKFAEKLEKLQTYQSSNITFVIAGSLGPGKNIYQRANYRWKLSDLTFTHQMTRILVLEQIYRAFMILNHNPYHK</sequence>
<dbReference type="EMBL" id="AP019695">
    <property type="protein sequence ID" value="BBK22772.1"/>
    <property type="molecule type" value="Genomic_DNA"/>
</dbReference>
<dbReference type="GO" id="GO:0005737">
    <property type="term" value="C:cytoplasm"/>
    <property type="evidence" value="ECO:0007669"/>
    <property type="project" value="UniProtKB-SubCell"/>
</dbReference>
<dbReference type="PIRSF" id="PIRSF004505">
    <property type="entry name" value="MT_bac"/>
    <property type="match status" value="1"/>
</dbReference>
<proteinExistence type="inferred from homology"/>
<keyword evidence="3 6" id="KW-0808">Transferase</keyword>
<evidence type="ECO:0000256" key="5">
    <source>
        <dbReference type="ARBA" id="ARBA00038303"/>
    </source>
</evidence>
<feature type="binding site" evidence="6">
    <location>
        <position position="107"/>
    </location>
    <ligand>
        <name>S-adenosyl-L-methionine</name>
        <dbReference type="ChEBI" id="CHEBI:59789"/>
    </ligand>
</feature>
<dbReference type="Pfam" id="PF02590">
    <property type="entry name" value="SPOUT_MTase"/>
    <property type="match status" value="1"/>
</dbReference>
<dbReference type="InterPro" id="IPR003742">
    <property type="entry name" value="RlmH-like"/>
</dbReference>
<keyword evidence="6" id="KW-0963">Cytoplasm</keyword>
<dbReference type="InterPro" id="IPR029028">
    <property type="entry name" value="Alpha/beta_knot_MTases"/>
</dbReference>
<feature type="binding site" evidence="6">
    <location>
        <position position="75"/>
    </location>
    <ligand>
        <name>S-adenosyl-L-methionine</name>
        <dbReference type="ChEBI" id="CHEBI:59789"/>
    </ligand>
</feature>
<reference evidence="8" key="1">
    <citation type="submission" date="2019-05" db="EMBL/GenBank/DDBJ databases">
        <title>Complete genome sequencing of Absiella argi strain JCM 30884.</title>
        <authorList>
            <person name="Sakamoto M."/>
            <person name="Murakami T."/>
            <person name="Mori H."/>
        </authorList>
    </citation>
    <scope>NUCLEOTIDE SEQUENCE [LARGE SCALE GENOMIC DNA]</scope>
    <source>
        <strain evidence="8">JCM 30884</strain>
    </source>
</reference>
<organism evidence="7 8">
    <name type="scientific">Amedibacterium intestinale</name>
    <dbReference type="NCBI Taxonomy" id="2583452"/>
    <lineage>
        <taxon>Bacteria</taxon>
        <taxon>Bacillati</taxon>
        <taxon>Bacillota</taxon>
        <taxon>Erysipelotrichia</taxon>
        <taxon>Erysipelotrichales</taxon>
        <taxon>Erysipelotrichaceae</taxon>
        <taxon>Amedibacterium</taxon>
    </lineage>
</organism>
<evidence type="ECO:0000256" key="2">
    <source>
        <dbReference type="ARBA" id="ARBA00022603"/>
    </source>
</evidence>
<dbReference type="PANTHER" id="PTHR33603">
    <property type="entry name" value="METHYLTRANSFERASE"/>
    <property type="match status" value="1"/>
</dbReference>
<dbReference type="EC" id="2.1.1.177" evidence="6"/>
<comment type="similarity">
    <text evidence="5 6">Belongs to the RNA methyltransferase RlmH family.</text>
</comment>
<dbReference type="SUPFAM" id="SSF75217">
    <property type="entry name" value="alpha/beta knot"/>
    <property type="match status" value="1"/>
</dbReference>
<dbReference type="RefSeq" id="WP_163052035.1">
    <property type="nucleotide sequence ID" value="NZ_AP019695.1"/>
</dbReference>
<dbReference type="NCBIfam" id="NF000985">
    <property type="entry name" value="PRK00103.1-3"/>
    <property type="match status" value="1"/>
</dbReference>
<evidence type="ECO:0000256" key="3">
    <source>
        <dbReference type="ARBA" id="ARBA00022679"/>
    </source>
</evidence>
<dbReference type="Gene3D" id="3.40.1280.10">
    <property type="match status" value="1"/>
</dbReference>
<comment type="subcellular location">
    <subcellularLocation>
        <location evidence="6">Cytoplasm</location>
    </subcellularLocation>
</comment>
<comment type="function">
    <text evidence="6">Specifically methylates the pseudouridine at position 1915 (m3Psi1915) in 23S rRNA.</text>
</comment>
<evidence type="ECO:0000313" key="8">
    <source>
        <dbReference type="Proteomes" id="UP000464754"/>
    </source>
</evidence>
<feature type="binding site" evidence="6">
    <location>
        <begin position="126"/>
        <end position="131"/>
    </location>
    <ligand>
        <name>S-adenosyl-L-methionine</name>
        <dbReference type="ChEBI" id="CHEBI:59789"/>
    </ligand>
</feature>
<dbReference type="InterPro" id="IPR029026">
    <property type="entry name" value="tRNA_m1G_MTases_N"/>
</dbReference>
<dbReference type="CDD" id="cd18081">
    <property type="entry name" value="RlmH-like"/>
    <property type="match status" value="1"/>
</dbReference>
<dbReference type="AlphaFoldDB" id="A0A6N4TL15"/>
<evidence type="ECO:0000256" key="6">
    <source>
        <dbReference type="HAMAP-Rule" id="MF_00658"/>
    </source>
</evidence>
<dbReference type="Proteomes" id="UP000464754">
    <property type="component" value="Chromosome"/>
</dbReference>
<accession>A0A6N4TL15</accession>
<evidence type="ECO:0000313" key="7">
    <source>
        <dbReference type="EMBL" id="BBK22772.1"/>
    </source>
</evidence>
<keyword evidence="2 6" id="KW-0489">Methyltransferase</keyword>
<dbReference type="GO" id="GO:0070038">
    <property type="term" value="F:rRNA (pseudouridine-N3-)-methyltransferase activity"/>
    <property type="evidence" value="ECO:0007669"/>
    <property type="project" value="UniProtKB-UniRule"/>
</dbReference>